<dbReference type="Pfam" id="PF03780">
    <property type="entry name" value="Asp23"/>
    <property type="match status" value="1"/>
</dbReference>
<evidence type="ECO:0000313" key="2">
    <source>
        <dbReference type="EMBL" id="MBL3689833.1"/>
    </source>
</evidence>
<dbReference type="RefSeq" id="WP_202381886.1">
    <property type="nucleotide sequence ID" value="NZ_BAAAMA010000002.1"/>
</dbReference>
<reference evidence="2 3" key="1">
    <citation type="submission" date="2018-09" db="EMBL/GenBank/DDBJ databases">
        <title>Comparative genomics of Leucobacter spp.</title>
        <authorList>
            <person name="Reis A.C."/>
            <person name="Kolvenbach B.A."/>
            <person name="Corvini P.F.X."/>
            <person name="Nunes O.C."/>
        </authorList>
    </citation>
    <scope>NUCLEOTIDE SEQUENCE [LARGE SCALE GENOMIC DNA]</scope>
    <source>
        <strain evidence="2 3">L-1</strain>
    </source>
</reference>
<accession>A0ABS1SNT7</accession>
<proteinExistence type="inferred from homology"/>
<comment type="similarity">
    <text evidence="1">Belongs to the asp23 family.</text>
</comment>
<dbReference type="Proteomes" id="UP001646141">
    <property type="component" value="Unassembled WGS sequence"/>
</dbReference>
<organism evidence="2 3">
    <name type="scientific">Leucobacter chromiireducens subsp. chromiireducens</name>
    <dbReference type="NCBI Taxonomy" id="660067"/>
    <lineage>
        <taxon>Bacteria</taxon>
        <taxon>Bacillati</taxon>
        <taxon>Actinomycetota</taxon>
        <taxon>Actinomycetes</taxon>
        <taxon>Micrococcales</taxon>
        <taxon>Microbacteriaceae</taxon>
        <taxon>Leucobacter</taxon>
    </lineage>
</organism>
<evidence type="ECO:0000256" key="1">
    <source>
        <dbReference type="ARBA" id="ARBA00005721"/>
    </source>
</evidence>
<comment type="caution">
    <text evidence="2">The sequence shown here is derived from an EMBL/GenBank/DDBJ whole genome shotgun (WGS) entry which is preliminary data.</text>
</comment>
<name>A0ABS1SNT7_9MICO</name>
<dbReference type="EMBL" id="QYAD01000002">
    <property type="protein sequence ID" value="MBL3689833.1"/>
    <property type="molecule type" value="Genomic_DNA"/>
</dbReference>
<sequence length="206" mass="22361">MNDQEISDLRSPMPRFEDLDGHTIEELSDYLDAGRTPTDPSIEASPGCRIALDALGRLRDLTPELLAFDTAGEPEPEETWVQRILSGIALDAHAGRRIPLTAPTPDVDLGITEGAVRGMIRAAEATVPGVVIGKCRFEGDVTVLGEPVRVHVEVSVPYGVPIPDIAERLRTEISARLDAHTTLSVDGIDITVRDVQQFRPAKKGIR</sequence>
<keyword evidence="3" id="KW-1185">Reference proteome</keyword>
<gene>
    <name evidence="2" type="ORF">D3226_07640</name>
</gene>
<evidence type="ECO:0000313" key="3">
    <source>
        <dbReference type="Proteomes" id="UP001646141"/>
    </source>
</evidence>
<protein>
    <submittedName>
        <fullName evidence="2">Asp23/Gls24 family envelope stress response protein</fullName>
    </submittedName>
</protein>
<dbReference type="InterPro" id="IPR005531">
    <property type="entry name" value="Asp23"/>
</dbReference>